<evidence type="ECO:0000256" key="5">
    <source>
        <dbReference type="ARBA" id="ARBA00023002"/>
    </source>
</evidence>
<dbReference type="InterPro" id="IPR006094">
    <property type="entry name" value="Oxid_FAD_bind_N"/>
</dbReference>
<dbReference type="Gene3D" id="3.40.462.20">
    <property type="match status" value="1"/>
</dbReference>
<comment type="cofactor">
    <cofactor evidence="1">
        <name>FAD</name>
        <dbReference type="ChEBI" id="CHEBI:57692"/>
    </cofactor>
</comment>
<dbReference type="InterPro" id="IPR006093">
    <property type="entry name" value="Oxy_OxRdtase_FAD_BS"/>
</dbReference>
<dbReference type="EMBL" id="JADKPO010000002">
    <property type="protein sequence ID" value="MBF4766675.1"/>
    <property type="molecule type" value="Genomic_DNA"/>
</dbReference>
<keyword evidence="3" id="KW-0285">Flavoprotein</keyword>
<evidence type="ECO:0000259" key="6">
    <source>
        <dbReference type="PROSITE" id="PS51387"/>
    </source>
</evidence>
<sequence>MTIVEPREDLVPAAVPYADLDSSTTGTLAVQGEEEYDALVSPWNLAIAVRPAAVLAARTAQDVVEAVRFARRHRLLVTPQATGHGPIAELVGAILVNTQGLDECVVHVEGPGEGWARVGAGVKWIRVVQAAAPHGLAPLSGSITDVGIVGYTTGGGLGPMARTYGLAIDRVRAIEVVTGDGVLRRVTPTEDPELFFGLRGGKGMLGIVTAIEFDLVHQPTFYGGSLWFEGEHAAAVIERWRAWSDELPEAATTSFALFQLPAMPDVPPVLAERLTLSVRYLWTGDATEGERWFASMREAAPVLLDDVALKPYTEVDSVHTDPLDPLPAHEAASVLTDFPAEAAQALLATAGPGSGSPQVLVEVRQMGGAVARRGAHDSAFSSRDVAYSLLLVGIAGTPGLETHAEAILEAMAPWTGGRRLPNFTFAADDYRDAYDELTSARLRRAVRTYDPDRVMAIGRALG</sequence>
<keyword evidence="4" id="KW-0274">FAD</keyword>
<dbReference type="GO" id="GO:0016491">
    <property type="term" value="F:oxidoreductase activity"/>
    <property type="evidence" value="ECO:0007669"/>
    <property type="project" value="UniProtKB-KW"/>
</dbReference>
<protein>
    <submittedName>
        <fullName evidence="7">FAD-binding oxidoreductase</fullName>
    </submittedName>
</protein>
<evidence type="ECO:0000256" key="3">
    <source>
        <dbReference type="ARBA" id="ARBA00022630"/>
    </source>
</evidence>
<keyword evidence="5" id="KW-0560">Oxidoreductase</keyword>
<dbReference type="PANTHER" id="PTHR42973">
    <property type="entry name" value="BINDING OXIDOREDUCTASE, PUTATIVE (AFU_ORTHOLOGUE AFUA_1G17690)-RELATED"/>
    <property type="match status" value="1"/>
</dbReference>
<evidence type="ECO:0000256" key="4">
    <source>
        <dbReference type="ARBA" id="ARBA00022827"/>
    </source>
</evidence>
<dbReference type="PROSITE" id="PS00862">
    <property type="entry name" value="OX2_COVAL_FAD"/>
    <property type="match status" value="1"/>
</dbReference>
<dbReference type="SUPFAM" id="SSF56176">
    <property type="entry name" value="FAD-binding/transporter-associated domain-like"/>
    <property type="match status" value="1"/>
</dbReference>
<dbReference type="GO" id="GO:0071949">
    <property type="term" value="F:FAD binding"/>
    <property type="evidence" value="ECO:0007669"/>
    <property type="project" value="InterPro"/>
</dbReference>
<evidence type="ECO:0000313" key="7">
    <source>
        <dbReference type="EMBL" id="MBF4766675.1"/>
    </source>
</evidence>
<dbReference type="InterPro" id="IPR050416">
    <property type="entry name" value="FAD-linked_Oxidoreductase"/>
</dbReference>
<dbReference type="InterPro" id="IPR016167">
    <property type="entry name" value="FAD-bd_PCMH_sub1"/>
</dbReference>
<comment type="caution">
    <text evidence="7">The sequence shown here is derived from an EMBL/GenBank/DDBJ whole genome shotgun (WGS) entry which is preliminary data.</text>
</comment>
<keyword evidence="8" id="KW-1185">Reference proteome</keyword>
<evidence type="ECO:0000256" key="2">
    <source>
        <dbReference type="ARBA" id="ARBA00005466"/>
    </source>
</evidence>
<dbReference type="Gene3D" id="3.30.43.10">
    <property type="entry name" value="Uridine Diphospho-n-acetylenolpyruvylglucosamine Reductase, domain 2"/>
    <property type="match status" value="1"/>
</dbReference>
<accession>A0A930VMP8</accession>
<dbReference type="AlphaFoldDB" id="A0A930VMP8"/>
<comment type="similarity">
    <text evidence="2">Belongs to the oxygen-dependent FAD-linked oxidoreductase family.</text>
</comment>
<dbReference type="InterPro" id="IPR036318">
    <property type="entry name" value="FAD-bd_PCMH-like_sf"/>
</dbReference>
<dbReference type="Proteomes" id="UP000660668">
    <property type="component" value="Unassembled WGS sequence"/>
</dbReference>
<organism evidence="7 8">
    <name type="scientific">Nocardioides agariphilus</name>
    <dbReference type="NCBI Taxonomy" id="433664"/>
    <lineage>
        <taxon>Bacteria</taxon>
        <taxon>Bacillati</taxon>
        <taxon>Actinomycetota</taxon>
        <taxon>Actinomycetes</taxon>
        <taxon>Propionibacteriales</taxon>
        <taxon>Nocardioidaceae</taxon>
        <taxon>Nocardioides</taxon>
    </lineage>
</organism>
<evidence type="ECO:0000313" key="8">
    <source>
        <dbReference type="Proteomes" id="UP000660668"/>
    </source>
</evidence>
<evidence type="ECO:0000256" key="1">
    <source>
        <dbReference type="ARBA" id="ARBA00001974"/>
    </source>
</evidence>
<dbReference type="InterPro" id="IPR016166">
    <property type="entry name" value="FAD-bd_PCMH"/>
</dbReference>
<feature type="domain" description="FAD-binding PCMH-type" evidence="6">
    <location>
        <begin position="47"/>
        <end position="218"/>
    </location>
</feature>
<reference evidence="7" key="1">
    <citation type="submission" date="2020-11" db="EMBL/GenBank/DDBJ databases">
        <title>Nocardioides cynanchi sp. nov., isolated from soil of rhizosphere of Cynanchum wilfordii.</title>
        <authorList>
            <person name="Lee J.-S."/>
            <person name="Suh M.K."/>
            <person name="Kim J.-S."/>
        </authorList>
    </citation>
    <scope>NUCLEOTIDE SEQUENCE</scope>
    <source>
        <strain evidence="7">KCTC 19276</strain>
    </source>
</reference>
<dbReference type="PANTHER" id="PTHR42973:SF39">
    <property type="entry name" value="FAD-BINDING PCMH-TYPE DOMAIN-CONTAINING PROTEIN"/>
    <property type="match status" value="1"/>
</dbReference>
<proteinExistence type="inferred from homology"/>
<dbReference type="InterPro" id="IPR016169">
    <property type="entry name" value="FAD-bd_PCMH_sub2"/>
</dbReference>
<dbReference type="PROSITE" id="PS51387">
    <property type="entry name" value="FAD_PCMH"/>
    <property type="match status" value="1"/>
</dbReference>
<dbReference type="Gene3D" id="3.30.465.10">
    <property type="match status" value="1"/>
</dbReference>
<gene>
    <name evidence="7" type="ORF">ISU10_02705</name>
</gene>
<dbReference type="RefSeq" id="WP_194694826.1">
    <property type="nucleotide sequence ID" value="NZ_JADKPO010000002.1"/>
</dbReference>
<name>A0A930VMP8_9ACTN</name>
<dbReference type="Pfam" id="PF01565">
    <property type="entry name" value="FAD_binding_4"/>
    <property type="match status" value="1"/>
</dbReference>